<evidence type="ECO:0000313" key="12">
    <source>
        <dbReference type="Proteomes" id="UP000823990"/>
    </source>
</evidence>
<evidence type="ECO:0000256" key="3">
    <source>
        <dbReference type="ARBA" id="ARBA00014569"/>
    </source>
</evidence>
<evidence type="ECO:0000256" key="6">
    <source>
        <dbReference type="ARBA" id="ARBA00029722"/>
    </source>
</evidence>
<dbReference type="GO" id="GO:0005975">
    <property type="term" value="P:carbohydrate metabolic process"/>
    <property type="evidence" value="ECO:0007669"/>
    <property type="project" value="InterPro"/>
</dbReference>
<dbReference type="InterPro" id="IPR044791">
    <property type="entry name" value="Beta-glucanase/XTH"/>
</dbReference>
<evidence type="ECO:0000313" key="11">
    <source>
        <dbReference type="EMBL" id="HIW01749.1"/>
    </source>
</evidence>
<keyword evidence="5" id="KW-0326">Glycosidase</keyword>
<dbReference type="InterPro" id="IPR008264">
    <property type="entry name" value="Beta_glucanase"/>
</dbReference>
<dbReference type="Pfam" id="PF00722">
    <property type="entry name" value="Glyco_hydro_16"/>
    <property type="match status" value="1"/>
</dbReference>
<evidence type="ECO:0000256" key="1">
    <source>
        <dbReference type="ARBA" id="ARBA00000481"/>
    </source>
</evidence>
<dbReference type="InterPro" id="IPR013320">
    <property type="entry name" value="ConA-like_dom_sf"/>
</dbReference>
<feature type="active site" description="Nucleophile" evidence="9">
    <location>
        <position position="44"/>
    </location>
</feature>
<evidence type="ECO:0000256" key="2">
    <source>
        <dbReference type="ARBA" id="ARBA00012690"/>
    </source>
</evidence>
<reference evidence="11" key="2">
    <citation type="submission" date="2021-04" db="EMBL/GenBank/DDBJ databases">
        <authorList>
            <person name="Gilroy R."/>
        </authorList>
    </citation>
    <scope>NUCLEOTIDE SEQUENCE</scope>
    <source>
        <strain evidence="11">12435</strain>
    </source>
</reference>
<feature type="domain" description="GH16" evidence="10">
    <location>
        <begin position="1"/>
        <end position="150"/>
    </location>
</feature>
<keyword evidence="4" id="KW-0378">Hydrolase</keyword>
<evidence type="ECO:0000256" key="5">
    <source>
        <dbReference type="ARBA" id="ARBA00023295"/>
    </source>
</evidence>
<accession>A0A9D1PY52</accession>
<evidence type="ECO:0000256" key="7">
    <source>
        <dbReference type="ARBA" id="ARBA00029771"/>
    </source>
</evidence>
<organism evidence="11 12">
    <name type="scientific">Candidatus Protoclostridium stercorigallinarum</name>
    <dbReference type="NCBI Taxonomy" id="2838741"/>
    <lineage>
        <taxon>Bacteria</taxon>
        <taxon>Bacillati</taxon>
        <taxon>Bacillota</taxon>
        <taxon>Clostridia</taxon>
        <taxon>Candidatus Protoclostridium</taxon>
    </lineage>
</organism>
<dbReference type="SUPFAM" id="SSF49899">
    <property type="entry name" value="Concanavalin A-like lectins/glucanases"/>
    <property type="match status" value="1"/>
</dbReference>
<reference evidence="11" key="1">
    <citation type="journal article" date="2021" name="PeerJ">
        <title>Extensive microbial diversity within the chicken gut microbiome revealed by metagenomics and culture.</title>
        <authorList>
            <person name="Gilroy R."/>
            <person name="Ravi A."/>
            <person name="Getino M."/>
            <person name="Pursley I."/>
            <person name="Horton D.L."/>
            <person name="Alikhan N.F."/>
            <person name="Baker D."/>
            <person name="Gharbi K."/>
            <person name="Hall N."/>
            <person name="Watson M."/>
            <person name="Adriaenssens E.M."/>
            <person name="Foster-Nyarko E."/>
            <person name="Jarju S."/>
            <person name="Secka A."/>
            <person name="Antonio M."/>
            <person name="Oren A."/>
            <person name="Chaudhuri R.R."/>
            <person name="La Ragione R."/>
            <person name="Hildebrand F."/>
            <person name="Pallen M.J."/>
        </authorList>
    </citation>
    <scope>NUCLEOTIDE SEQUENCE</scope>
    <source>
        <strain evidence="11">12435</strain>
    </source>
</reference>
<dbReference type="Proteomes" id="UP000823990">
    <property type="component" value="Unassembled WGS sequence"/>
</dbReference>
<evidence type="ECO:0000256" key="4">
    <source>
        <dbReference type="ARBA" id="ARBA00022801"/>
    </source>
</evidence>
<feature type="active site" description="Proton donor" evidence="9">
    <location>
        <position position="48"/>
    </location>
</feature>
<dbReference type="Gene3D" id="2.60.120.200">
    <property type="match status" value="1"/>
</dbReference>
<dbReference type="PROSITE" id="PS51762">
    <property type="entry name" value="GH16_2"/>
    <property type="match status" value="1"/>
</dbReference>
<dbReference type="AlphaFoldDB" id="A0A9D1PY52"/>
<sequence length="155" mass="17707">MTGGEFRTCGTYGHGYYSVRMKPMKADGVISSFFTYTNRPHWDEIDIEFLGDDTTKVQFNYYTEGEGGHEFVYHLGYDASEEFHSYGFEWTENSIIWYVDGKPVHKATADIPTAEQQIMMNLWPIAESGPDNWAGVYKGDLGTAYYEWAGFDPAD</sequence>
<dbReference type="PRINTS" id="PR00737">
    <property type="entry name" value="GLHYDRLASE16"/>
</dbReference>
<dbReference type="InterPro" id="IPR000757">
    <property type="entry name" value="Beta-glucanase-like"/>
</dbReference>
<dbReference type="PANTHER" id="PTHR31062">
    <property type="entry name" value="XYLOGLUCAN ENDOTRANSGLUCOSYLASE/HYDROLASE PROTEIN 8-RELATED"/>
    <property type="match status" value="1"/>
</dbReference>
<name>A0A9D1PY52_9FIRM</name>
<gene>
    <name evidence="11" type="ORF">H9892_00190</name>
</gene>
<protein>
    <recommendedName>
        <fullName evidence="3">Beta-glucanase</fullName>
        <ecNumber evidence="2">3.2.1.73</ecNumber>
    </recommendedName>
    <alternativeName>
        <fullName evidence="8">1,3-1,4-beta-D-glucan 4-glucanohydrolase</fullName>
    </alternativeName>
    <alternativeName>
        <fullName evidence="7">Endo-beta-1,3-1,4 glucanase</fullName>
    </alternativeName>
    <alternativeName>
        <fullName evidence="6">Lichenase</fullName>
    </alternativeName>
</protein>
<dbReference type="EMBL" id="DXHS01000005">
    <property type="protein sequence ID" value="HIW01749.1"/>
    <property type="molecule type" value="Genomic_DNA"/>
</dbReference>
<evidence type="ECO:0000259" key="10">
    <source>
        <dbReference type="PROSITE" id="PS51762"/>
    </source>
</evidence>
<proteinExistence type="predicted"/>
<evidence type="ECO:0000256" key="8">
    <source>
        <dbReference type="ARBA" id="ARBA00031665"/>
    </source>
</evidence>
<evidence type="ECO:0000256" key="9">
    <source>
        <dbReference type="PIRSR" id="PIRSR608264-1"/>
    </source>
</evidence>
<comment type="catalytic activity">
    <reaction evidence="1">
        <text>Hydrolysis of (1-&gt;4)-beta-D-glucosidic linkages in beta-D-glucans containing (1-&gt;3)- and (1-&gt;4)-bonds.</text>
        <dbReference type="EC" id="3.2.1.73"/>
    </reaction>
</comment>
<dbReference type="GO" id="GO:0042972">
    <property type="term" value="F:licheninase activity"/>
    <property type="evidence" value="ECO:0007669"/>
    <property type="project" value="UniProtKB-EC"/>
</dbReference>
<dbReference type="EC" id="3.2.1.73" evidence="2"/>
<comment type="caution">
    <text evidence="11">The sequence shown here is derived from an EMBL/GenBank/DDBJ whole genome shotgun (WGS) entry which is preliminary data.</text>
</comment>